<dbReference type="EMBL" id="CAJQZP010000420">
    <property type="protein sequence ID" value="CAG4961166.1"/>
    <property type="molecule type" value="Genomic_DNA"/>
</dbReference>
<keyword evidence="3" id="KW-1185">Reference proteome</keyword>
<evidence type="ECO:0000313" key="3">
    <source>
        <dbReference type="Proteomes" id="UP000691718"/>
    </source>
</evidence>
<dbReference type="AlphaFoldDB" id="A0A8S3WIG8"/>
<accession>A0A8S3WIG8</accession>
<reference evidence="2" key="1">
    <citation type="submission" date="2021-04" db="EMBL/GenBank/DDBJ databases">
        <authorList>
            <person name="Tunstrom K."/>
        </authorList>
    </citation>
    <scope>NUCLEOTIDE SEQUENCE</scope>
</reference>
<keyword evidence="1" id="KW-0472">Membrane</keyword>
<evidence type="ECO:0000313" key="2">
    <source>
        <dbReference type="EMBL" id="CAG4961166.1"/>
    </source>
</evidence>
<keyword evidence="1" id="KW-0812">Transmembrane</keyword>
<evidence type="ECO:0000256" key="1">
    <source>
        <dbReference type="SAM" id="Phobius"/>
    </source>
</evidence>
<comment type="caution">
    <text evidence="2">The sequence shown here is derived from an EMBL/GenBank/DDBJ whole genome shotgun (WGS) entry which is preliminary data.</text>
</comment>
<dbReference type="OrthoDB" id="6921082at2759"/>
<name>A0A8S3WIG8_PARAO</name>
<dbReference type="Proteomes" id="UP000691718">
    <property type="component" value="Unassembled WGS sequence"/>
</dbReference>
<organism evidence="2 3">
    <name type="scientific">Parnassius apollo</name>
    <name type="common">Apollo butterfly</name>
    <name type="synonym">Papilio apollo</name>
    <dbReference type="NCBI Taxonomy" id="110799"/>
    <lineage>
        <taxon>Eukaryota</taxon>
        <taxon>Metazoa</taxon>
        <taxon>Ecdysozoa</taxon>
        <taxon>Arthropoda</taxon>
        <taxon>Hexapoda</taxon>
        <taxon>Insecta</taxon>
        <taxon>Pterygota</taxon>
        <taxon>Neoptera</taxon>
        <taxon>Endopterygota</taxon>
        <taxon>Lepidoptera</taxon>
        <taxon>Glossata</taxon>
        <taxon>Ditrysia</taxon>
        <taxon>Papilionoidea</taxon>
        <taxon>Papilionidae</taxon>
        <taxon>Parnassiinae</taxon>
        <taxon>Parnassini</taxon>
        <taxon>Parnassius</taxon>
        <taxon>Parnassius</taxon>
    </lineage>
</organism>
<proteinExistence type="predicted"/>
<keyword evidence="1" id="KW-1133">Transmembrane helix</keyword>
<protein>
    <submittedName>
        <fullName evidence="2">(apollo) hypothetical protein</fullName>
    </submittedName>
</protein>
<gene>
    <name evidence="2" type="ORF">PAPOLLO_LOCUS6511</name>
</gene>
<feature type="transmembrane region" description="Helical" evidence="1">
    <location>
        <begin position="75"/>
        <end position="100"/>
    </location>
</feature>
<sequence>MEPAPSTSHPFKEIVSPLKKRKMSHFSDSEKRSPLSEYLFLPWMGATLRGLVLRQAPTTGALLYTMFVANGNVNILFTTAFILLLLSELFIWLEIVRLVLMRWECGKQMKMSSEVNCEVQTLWSNDDVPSVEVRNYVY</sequence>